<dbReference type="Pfam" id="PF18615">
    <property type="entry name" value="SMYLE_N"/>
    <property type="match status" value="1"/>
</dbReference>
<keyword evidence="7" id="KW-1185">Reference proteome</keyword>
<keyword evidence="3" id="KW-0175">Coiled coil</keyword>
<feature type="region of interest" description="Disordered" evidence="4">
    <location>
        <begin position="169"/>
        <end position="194"/>
    </location>
</feature>
<evidence type="ECO:0000256" key="4">
    <source>
        <dbReference type="SAM" id="MobiDB-lite"/>
    </source>
</evidence>
<evidence type="ECO:0000259" key="5">
    <source>
        <dbReference type="Pfam" id="PF18615"/>
    </source>
</evidence>
<keyword evidence="2" id="KW-0963">Cytoplasm</keyword>
<feature type="domain" description="Short myomegalin-like EB1 binding protein N-terminal" evidence="5">
    <location>
        <begin position="193"/>
        <end position="312"/>
    </location>
</feature>
<feature type="coiled-coil region" evidence="3">
    <location>
        <begin position="909"/>
        <end position="936"/>
    </location>
</feature>
<feature type="region of interest" description="Disordered" evidence="4">
    <location>
        <begin position="253"/>
        <end position="294"/>
    </location>
</feature>
<feature type="coiled-coil region" evidence="3">
    <location>
        <begin position="1171"/>
        <end position="1198"/>
    </location>
</feature>
<sequence length="1230" mass="137282">PQASCRMATRSKAEECRICGGNLQGNQRRWLFASQRKGSQIHTPTESTNTLSPCPLSPAQSSPWGSTVSLGSSHLHYKAHTLPTPNKGMDLLSVLTHILGQAVPRGKARGEFICGKCVSVLERVFKFDTVIARVRVLSSERLQKLTKERDSLRRWVRSIYRQHHPFDLRARQSSSEEDVELGEADRHGDPGGAYREMLRDNMALSAYECWSEKSDSCPYFKRTGKRCSKLKNCDCCDSLRVSDSDYESVCGVPRNLPGQAPSPLGLSRDKSRSMPLHWPKTPSLGSSPASLSGSCHSLQAKSRTLSTQSLDYLDGPDPFDFPEEQSFVLESIRRELKGIEGKPIRSPAGSRIPVLGRAQGCTDGVTGSTKKGLVQVLKFREGADLEEDEVGGEMEDVLTELRDEFLPLCREVTTGRVHLVVRQLREQLDQAKARIRILEEGLQEGDQSSNASPSVSSPPVYLPSNSQSESELIHHLSQSLQSREKVIQECVTLIRKLCVEVGAGIQDTDKLIKMTLGQSNMLSERESVLEAQVSDLRESECSVQKELESLRQAGRQRERDLITLNSVLQSNQDVINHLWVELAERMRSLEDVQKQRVVWKARETALQGVLQEKENVISRLQEALESSHNNVQALSDSLIGRGLSGSGAEAALANQVREQESLLAACLKDWEDQSVIMGQEISQLSTALKDAEVVIEGQRQSHKRAMEEVSVQLRDARGELREAVKAHKQAEHAWHTEKVELDLEEARMRESLQKRDKIIESDLDVNRVLNISALMSSLVPSTPCASVTVGPQKRRDETLLLIQRAERLVRQSSMGTLHSAVRYRIPFSSRLPDLLLHGVNDNVQKECRDDSEEIKVRPKSTGILLNSLGVKVPFPPPALRDQSAQACVGLAWEYMRGVREVEGHLRRQAGRVTQEATKIEHQREQLEKLLRSFRRAVRVNQQSTDGRTLRPTANEARKDGADVLLSHERKCLNELKRTLEAMLRNTLTQQQALAVSSRQLSRCAFERARVIELLPHHGSPSAAVHLSPSPLSVQPDPSGPFTAECKEALESSSAVVHKSQQLRESVKQLMSDAIIKQTTLHHSVNEGLLKKISESVSLQNQLALSSAATKQAIYHKQRQLKCASYSQGRVLGPVSKVDLFCRERLDRPVAQVYGRHQSSQLEECRLLTQGSAMLKQRLESAEREMNVLQASCKRLVDDTCVKRTAVAVDSAVVRLRRRHVLPVLDQVANP</sequence>
<dbReference type="InterPro" id="IPR038949">
    <property type="entry name" value="TEKTL1"/>
</dbReference>
<feature type="coiled-coil region" evidence="3">
    <location>
        <begin position="610"/>
        <end position="637"/>
    </location>
</feature>
<dbReference type="PANTHER" id="PTHR35081">
    <property type="entry name" value="COILED-COIL DOMAIN-CONTAINING PROTEIN 105"/>
    <property type="match status" value="1"/>
</dbReference>
<protein>
    <recommendedName>
        <fullName evidence="5">Short myomegalin-like EB1 binding protein N-terminal domain-containing protein</fullName>
    </recommendedName>
</protein>
<dbReference type="EMBL" id="JAROKS010000025">
    <property type="protein sequence ID" value="KAK1786346.1"/>
    <property type="molecule type" value="Genomic_DNA"/>
</dbReference>
<gene>
    <name evidence="6" type="ORF">P4O66_018055</name>
</gene>
<accession>A0AAD9DLP8</accession>
<evidence type="ECO:0000313" key="6">
    <source>
        <dbReference type="EMBL" id="KAK1786346.1"/>
    </source>
</evidence>
<dbReference type="Pfam" id="PF03148">
    <property type="entry name" value="Tektin"/>
    <property type="match status" value="1"/>
</dbReference>
<dbReference type="Proteomes" id="UP001239994">
    <property type="component" value="Unassembled WGS sequence"/>
</dbReference>
<dbReference type="GO" id="GO:0005737">
    <property type="term" value="C:cytoplasm"/>
    <property type="evidence" value="ECO:0007669"/>
    <property type="project" value="UniProtKB-SubCell"/>
</dbReference>
<comment type="subcellular location">
    <subcellularLocation>
        <location evidence="1">Cytoplasm</location>
    </subcellularLocation>
</comment>
<feature type="compositionally biased region" description="Low complexity" evidence="4">
    <location>
        <begin position="448"/>
        <end position="466"/>
    </location>
</feature>
<comment type="caution">
    <text evidence="6">The sequence shown here is derived from an EMBL/GenBank/DDBJ whole genome shotgun (WGS) entry which is preliminary data.</text>
</comment>
<dbReference type="InterPro" id="IPR040947">
    <property type="entry name" value="SMYLE_N"/>
</dbReference>
<reference evidence="6" key="1">
    <citation type="submission" date="2023-03" db="EMBL/GenBank/DDBJ databases">
        <title>Electrophorus voltai genome.</title>
        <authorList>
            <person name="Bian C."/>
        </authorList>
    </citation>
    <scope>NUCLEOTIDE SEQUENCE</scope>
    <source>
        <strain evidence="6">CB-2022</strain>
        <tissue evidence="6">Muscle</tissue>
    </source>
</reference>
<name>A0AAD9DLP8_9TELE</name>
<evidence type="ECO:0000256" key="1">
    <source>
        <dbReference type="ARBA" id="ARBA00004496"/>
    </source>
</evidence>
<feature type="region of interest" description="Disordered" evidence="4">
    <location>
        <begin position="442"/>
        <end position="468"/>
    </location>
</feature>
<evidence type="ECO:0000313" key="7">
    <source>
        <dbReference type="Proteomes" id="UP001239994"/>
    </source>
</evidence>
<organism evidence="6 7">
    <name type="scientific">Electrophorus voltai</name>
    <dbReference type="NCBI Taxonomy" id="2609070"/>
    <lineage>
        <taxon>Eukaryota</taxon>
        <taxon>Metazoa</taxon>
        <taxon>Chordata</taxon>
        <taxon>Craniata</taxon>
        <taxon>Vertebrata</taxon>
        <taxon>Euteleostomi</taxon>
        <taxon>Actinopterygii</taxon>
        <taxon>Neopterygii</taxon>
        <taxon>Teleostei</taxon>
        <taxon>Ostariophysi</taxon>
        <taxon>Gymnotiformes</taxon>
        <taxon>Gymnotoidei</taxon>
        <taxon>Gymnotidae</taxon>
        <taxon>Electrophorus</taxon>
    </lineage>
</organism>
<feature type="non-terminal residue" evidence="6">
    <location>
        <position position="1"/>
    </location>
</feature>
<evidence type="ECO:0000256" key="2">
    <source>
        <dbReference type="ARBA" id="ARBA00022490"/>
    </source>
</evidence>
<dbReference type="AlphaFoldDB" id="A0AAD9DLP8"/>
<dbReference type="PANTHER" id="PTHR35081:SF1">
    <property type="entry name" value="COILED-COIL DOMAIN-CONTAINING PROTEIN 105"/>
    <property type="match status" value="1"/>
</dbReference>
<evidence type="ECO:0000256" key="3">
    <source>
        <dbReference type="SAM" id="Coils"/>
    </source>
</evidence>
<feature type="coiled-coil region" evidence="3">
    <location>
        <begin position="699"/>
        <end position="733"/>
    </location>
</feature>
<dbReference type="InterPro" id="IPR048256">
    <property type="entry name" value="Tektin-like"/>
</dbReference>
<proteinExistence type="predicted"/>
<feature type="region of interest" description="Disordered" evidence="4">
    <location>
        <begin position="36"/>
        <end position="65"/>
    </location>
</feature>
<feature type="compositionally biased region" description="Low complexity" evidence="4">
    <location>
        <begin position="282"/>
        <end position="294"/>
    </location>
</feature>
<dbReference type="GO" id="GO:0005929">
    <property type="term" value="C:cilium"/>
    <property type="evidence" value="ECO:0007669"/>
    <property type="project" value="UniProtKB-ARBA"/>
</dbReference>